<evidence type="ECO:0000313" key="3">
    <source>
        <dbReference type="Proteomes" id="UP000663844"/>
    </source>
</evidence>
<dbReference type="Proteomes" id="UP000663844">
    <property type="component" value="Unassembled WGS sequence"/>
</dbReference>
<name>A0A820QII1_9BILA</name>
<organism evidence="2 3">
    <name type="scientific">Adineta steineri</name>
    <dbReference type="NCBI Taxonomy" id="433720"/>
    <lineage>
        <taxon>Eukaryota</taxon>
        <taxon>Metazoa</taxon>
        <taxon>Spiralia</taxon>
        <taxon>Gnathifera</taxon>
        <taxon>Rotifera</taxon>
        <taxon>Eurotatoria</taxon>
        <taxon>Bdelloidea</taxon>
        <taxon>Adinetida</taxon>
        <taxon>Adinetidae</taxon>
        <taxon>Adineta</taxon>
    </lineage>
</organism>
<protein>
    <submittedName>
        <fullName evidence="2">Uncharacterized protein</fullName>
    </submittedName>
</protein>
<proteinExistence type="predicted"/>
<reference evidence="2" key="1">
    <citation type="submission" date="2021-02" db="EMBL/GenBank/DDBJ databases">
        <authorList>
            <person name="Nowell W R."/>
        </authorList>
    </citation>
    <scope>NUCLEOTIDE SEQUENCE</scope>
</reference>
<dbReference type="AlphaFoldDB" id="A0A820QII1"/>
<feature type="non-terminal residue" evidence="2">
    <location>
        <position position="82"/>
    </location>
</feature>
<feature type="non-terminal residue" evidence="2">
    <location>
        <position position="1"/>
    </location>
</feature>
<evidence type="ECO:0000256" key="1">
    <source>
        <dbReference type="SAM" id="MobiDB-lite"/>
    </source>
</evidence>
<evidence type="ECO:0000313" key="2">
    <source>
        <dbReference type="EMBL" id="CAF4419532.1"/>
    </source>
</evidence>
<gene>
    <name evidence="2" type="ORF">OXD698_LOCUS52549</name>
</gene>
<dbReference type="EMBL" id="CAJOAZ010028698">
    <property type="protein sequence ID" value="CAF4419532.1"/>
    <property type="molecule type" value="Genomic_DNA"/>
</dbReference>
<feature type="region of interest" description="Disordered" evidence="1">
    <location>
        <begin position="61"/>
        <end position="82"/>
    </location>
</feature>
<comment type="caution">
    <text evidence="2">The sequence shown here is derived from an EMBL/GenBank/DDBJ whole genome shotgun (WGS) entry which is preliminary data.</text>
</comment>
<sequence length="82" mass="9505">SILDDEQKAVFALTATSEKLPEISKKQNVTPSRPKIPKKNASIHCQTEWTWKDMEMLERYRVKEPEPEESDSDVDSKKKVTE</sequence>
<accession>A0A820QII1</accession>